<dbReference type="AlphaFoldDB" id="A0A941ITH5"/>
<dbReference type="RefSeq" id="WP_212534201.1">
    <property type="nucleotide sequence ID" value="NZ_JAGSOG010000630.1"/>
</dbReference>
<sequence>MTDAEWSVLEPLLPVPACASAGGGHPERYCRREIVDALRYLVDQGCKWRGLPRDFAPWKRVYAYFLRWEKACVTERVVDELRRRVRAAAGRDPEPSAAIIDSQSVRAAATVGAGTRGWDNGKKVTGRKRHIAVDTLGLLICVFAGPANVQDRDAARVLLGLLHLVCPRVTLVWADGGYAGQLVKTARKYWSLTVHIVKRSDATQGFVVLPR</sequence>
<proteinExistence type="predicted"/>
<accession>A0A941ITH5</accession>
<evidence type="ECO:0000313" key="4">
    <source>
        <dbReference type="Proteomes" id="UP000675781"/>
    </source>
</evidence>
<dbReference type="PANTHER" id="PTHR30007:SF0">
    <property type="entry name" value="TRANSPOSASE"/>
    <property type="match status" value="1"/>
</dbReference>
<evidence type="ECO:0000259" key="2">
    <source>
        <dbReference type="Pfam" id="PF13340"/>
    </source>
</evidence>
<keyword evidence="4" id="KW-1185">Reference proteome</keyword>
<feature type="domain" description="Transposase IS4-like" evidence="1">
    <location>
        <begin position="94"/>
        <end position="187"/>
    </location>
</feature>
<dbReference type="InterPro" id="IPR025161">
    <property type="entry name" value="IS402-like_dom"/>
</dbReference>
<dbReference type="NCBIfam" id="NF033580">
    <property type="entry name" value="transpos_IS5_3"/>
    <property type="match status" value="1"/>
</dbReference>
<evidence type="ECO:0000259" key="1">
    <source>
        <dbReference type="Pfam" id="PF01609"/>
    </source>
</evidence>
<dbReference type="Pfam" id="PF13340">
    <property type="entry name" value="DUF4096"/>
    <property type="match status" value="1"/>
</dbReference>
<dbReference type="Proteomes" id="UP000675781">
    <property type="component" value="Unassembled WGS sequence"/>
</dbReference>
<dbReference type="GO" id="GO:0006313">
    <property type="term" value="P:DNA transposition"/>
    <property type="evidence" value="ECO:0007669"/>
    <property type="project" value="InterPro"/>
</dbReference>
<comment type="caution">
    <text evidence="3">The sequence shown here is derived from an EMBL/GenBank/DDBJ whole genome shotgun (WGS) entry which is preliminary data.</text>
</comment>
<dbReference type="Pfam" id="PF01609">
    <property type="entry name" value="DDE_Tnp_1"/>
    <property type="match status" value="1"/>
</dbReference>
<reference evidence="3" key="1">
    <citation type="submission" date="2021-04" db="EMBL/GenBank/DDBJ databases">
        <title>Genome based classification of Actinospica acidithermotolerans sp. nov., an actinobacterium isolated from an Indonesian hot spring.</title>
        <authorList>
            <person name="Kusuma A.B."/>
            <person name="Putra K.E."/>
            <person name="Nafisah S."/>
            <person name="Loh J."/>
            <person name="Nouioui I."/>
            <person name="Goodfellow M."/>
        </authorList>
    </citation>
    <scope>NUCLEOTIDE SEQUENCE</scope>
    <source>
        <strain evidence="3">CSCA 57</strain>
    </source>
</reference>
<dbReference type="GO" id="GO:0003677">
    <property type="term" value="F:DNA binding"/>
    <property type="evidence" value="ECO:0007669"/>
    <property type="project" value="InterPro"/>
</dbReference>
<organism evidence="3 4">
    <name type="scientific">Actinospica durhamensis</name>
    <dbReference type="NCBI Taxonomy" id="1508375"/>
    <lineage>
        <taxon>Bacteria</taxon>
        <taxon>Bacillati</taxon>
        <taxon>Actinomycetota</taxon>
        <taxon>Actinomycetes</taxon>
        <taxon>Catenulisporales</taxon>
        <taxon>Actinospicaceae</taxon>
        <taxon>Actinospica</taxon>
    </lineage>
</organism>
<feature type="domain" description="Insertion element IS402-like" evidence="2">
    <location>
        <begin position="1"/>
        <end position="77"/>
    </location>
</feature>
<dbReference type="PANTHER" id="PTHR30007">
    <property type="entry name" value="PHP DOMAIN PROTEIN"/>
    <property type="match status" value="1"/>
</dbReference>
<feature type="non-terminal residue" evidence="3">
    <location>
        <position position="211"/>
    </location>
</feature>
<protein>
    <submittedName>
        <fullName evidence="3">IS5 family transposase</fullName>
    </submittedName>
</protein>
<dbReference type="EMBL" id="JAGSOG010000630">
    <property type="protein sequence ID" value="MBR7839789.1"/>
    <property type="molecule type" value="Genomic_DNA"/>
</dbReference>
<name>A0A941ITH5_9ACTN</name>
<dbReference type="GO" id="GO:0004803">
    <property type="term" value="F:transposase activity"/>
    <property type="evidence" value="ECO:0007669"/>
    <property type="project" value="InterPro"/>
</dbReference>
<gene>
    <name evidence="3" type="ORF">KDL01_41485</name>
</gene>
<evidence type="ECO:0000313" key="3">
    <source>
        <dbReference type="EMBL" id="MBR7839789.1"/>
    </source>
</evidence>
<dbReference type="InterPro" id="IPR002559">
    <property type="entry name" value="Transposase_11"/>
</dbReference>